<comment type="caution">
    <text evidence="2">The sequence shown here is derived from an EMBL/GenBank/DDBJ whole genome shotgun (WGS) entry which is preliminary data.</text>
</comment>
<proteinExistence type="predicted"/>
<reference evidence="2 3" key="1">
    <citation type="submission" date="2021-06" db="EMBL/GenBank/DDBJ databases">
        <authorList>
            <person name="Palmer J.M."/>
        </authorList>
    </citation>
    <scope>NUCLEOTIDE SEQUENCE [LARGE SCALE GENOMIC DNA]</scope>
    <source>
        <strain evidence="2 3">XC_2019</strain>
        <tissue evidence="2">Muscle</tissue>
    </source>
</reference>
<feature type="compositionally biased region" description="Low complexity" evidence="1">
    <location>
        <begin position="34"/>
        <end position="47"/>
    </location>
</feature>
<evidence type="ECO:0000313" key="2">
    <source>
        <dbReference type="EMBL" id="MEQ2198685.1"/>
    </source>
</evidence>
<organism evidence="2 3">
    <name type="scientific">Xenoophorus captivus</name>
    <dbReference type="NCBI Taxonomy" id="1517983"/>
    <lineage>
        <taxon>Eukaryota</taxon>
        <taxon>Metazoa</taxon>
        <taxon>Chordata</taxon>
        <taxon>Craniata</taxon>
        <taxon>Vertebrata</taxon>
        <taxon>Euteleostomi</taxon>
        <taxon>Actinopterygii</taxon>
        <taxon>Neopterygii</taxon>
        <taxon>Teleostei</taxon>
        <taxon>Neoteleostei</taxon>
        <taxon>Acanthomorphata</taxon>
        <taxon>Ovalentaria</taxon>
        <taxon>Atherinomorphae</taxon>
        <taxon>Cyprinodontiformes</taxon>
        <taxon>Goodeidae</taxon>
        <taxon>Xenoophorus</taxon>
    </lineage>
</organism>
<sequence length="164" mass="18550">MAGSVGLNNDRGCTVFMFCRTTESFLQRCERRSATPSSTAAHTSSMSKKVDSQETDQQTKGIKELHLEHKRVNQAFLDKLECKNRGMEMETHKKFSQDEEPLCLAPDDCRQETAVEKVSLTHLEPYSEQSCSNWTEETGELKLCVCNPQSTLSHALFLHLLYTG</sequence>
<feature type="region of interest" description="Disordered" evidence="1">
    <location>
        <begin position="33"/>
        <end position="59"/>
    </location>
</feature>
<dbReference type="EMBL" id="JAHRIN010020261">
    <property type="protein sequence ID" value="MEQ2198685.1"/>
    <property type="molecule type" value="Genomic_DNA"/>
</dbReference>
<keyword evidence="3" id="KW-1185">Reference proteome</keyword>
<evidence type="ECO:0000256" key="1">
    <source>
        <dbReference type="SAM" id="MobiDB-lite"/>
    </source>
</evidence>
<gene>
    <name evidence="2" type="ORF">XENOCAPTIV_016631</name>
</gene>
<name>A0ABV0QS92_9TELE</name>
<evidence type="ECO:0000313" key="3">
    <source>
        <dbReference type="Proteomes" id="UP001434883"/>
    </source>
</evidence>
<dbReference type="Proteomes" id="UP001434883">
    <property type="component" value="Unassembled WGS sequence"/>
</dbReference>
<protein>
    <submittedName>
        <fullName evidence="2">Uncharacterized protein</fullName>
    </submittedName>
</protein>
<accession>A0ABV0QS92</accession>